<feature type="domain" description="Ubiquitin-like" evidence="1">
    <location>
        <begin position="953"/>
        <end position="1035"/>
    </location>
</feature>
<reference evidence="3 4" key="1">
    <citation type="journal article" date="2014" name="Genome Biol. Evol.">
        <title>The secreted proteins of Achlya hypogyna and Thraustotheca clavata identify the ancestral oomycete secretome and reveal gene acquisitions by horizontal gene transfer.</title>
        <authorList>
            <person name="Misner I."/>
            <person name="Blouin N."/>
            <person name="Leonard G."/>
            <person name="Richards T.A."/>
            <person name="Lane C.E."/>
        </authorList>
    </citation>
    <scope>NUCLEOTIDE SEQUENCE [LARGE SCALE GENOMIC DNA]</scope>
    <source>
        <strain evidence="3 4">ATCC 48635</strain>
    </source>
</reference>
<dbReference type="InterPro" id="IPR001394">
    <property type="entry name" value="Peptidase_C19_UCH"/>
</dbReference>
<protein>
    <recommendedName>
        <fullName evidence="5">USP domain-containing protein</fullName>
    </recommendedName>
</protein>
<dbReference type="SUPFAM" id="SSF48371">
    <property type="entry name" value="ARM repeat"/>
    <property type="match status" value="1"/>
</dbReference>
<evidence type="ECO:0000313" key="3">
    <source>
        <dbReference type="EMBL" id="OQR86790.1"/>
    </source>
</evidence>
<dbReference type="OrthoDB" id="289038at2759"/>
<evidence type="ECO:0000313" key="4">
    <source>
        <dbReference type="Proteomes" id="UP000243579"/>
    </source>
</evidence>
<evidence type="ECO:0008006" key="5">
    <source>
        <dbReference type="Google" id="ProtNLM"/>
    </source>
</evidence>
<evidence type="ECO:0000259" key="1">
    <source>
        <dbReference type="PROSITE" id="PS50053"/>
    </source>
</evidence>
<name>A0A1V9YM47_ACHHY</name>
<accession>A0A1V9YM47</accession>
<dbReference type="PANTHER" id="PTHR24006">
    <property type="entry name" value="UBIQUITIN CARBOXYL-TERMINAL HYDROLASE"/>
    <property type="match status" value="1"/>
</dbReference>
<dbReference type="PROSITE" id="PS50053">
    <property type="entry name" value="UBIQUITIN_2"/>
    <property type="match status" value="1"/>
</dbReference>
<dbReference type="STRING" id="1202772.A0A1V9YM47"/>
<dbReference type="Gene3D" id="3.90.70.10">
    <property type="entry name" value="Cysteine proteinases"/>
    <property type="match status" value="1"/>
</dbReference>
<dbReference type="GO" id="GO:0005829">
    <property type="term" value="C:cytosol"/>
    <property type="evidence" value="ECO:0007669"/>
    <property type="project" value="TreeGrafter"/>
</dbReference>
<feature type="domain" description="USP" evidence="2">
    <location>
        <begin position="1497"/>
        <end position="1801"/>
    </location>
</feature>
<dbReference type="InterPro" id="IPR038765">
    <property type="entry name" value="Papain-like_cys_pep_sf"/>
</dbReference>
<dbReference type="InterPro" id="IPR016024">
    <property type="entry name" value="ARM-type_fold"/>
</dbReference>
<dbReference type="GO" id="GO:0016579">
    <property type="term" value="P:protein deubiquitination"/>
    <property type="evidence" value="ECO:0007669"/>
    <property type="project" value="InterPro"/>
</dbReference>
<dbReference type="Pfam" id="PF00443">
    <property type="entry name" value="UCH"/>
    <property type="match status" value="1"/>
</dbReference>
<dbReference type="Proteomes" id="UP000243579">
    <property type="component" value="Unassembled WGS sequence"/>
</dbReference>
<keyword evidence="4" id="KW-1185">Reference proteome</keyword>
<sequence length="2275" mass="243951">MNESVAPVRKAPELTVTTFGDFQANCTLLEASLRNAGTDPRPDLVKLWSWIRWVNEGQGTPAHEQYLYSTSLPRVANGFLRRSFAAFADTEVVGHVVTFLRELAKHLVLRLHTTSQLLGDIEALHSLLDPAHNFYMYHGVPAWNTDIQYDEDTSLATEPPNDLAIGALVDAYRADKKTWMEGIVLAHKGDTEVYVAFFGMEPSGDRWIALDAHHIAPPTTKAQGRRGPGPVRLELDEAIPDATDGDRAPLACALLRPRVPCSRYFIDVVNAFGSAGGFQKLPLLVLPPPTSVAMVATVVSLVANVLPWVTRPLALQLVLQTEAALAAHVPEMELRSMTKPMMDTLHMSFKKICRRRYSREDAARKADEMLLDLCKRCLHSDVLEHRLHGLRCLSDFLPLIRHAKTYPMGLKLVTSSLSSAFNSASFVLISLPITEATTADALAAWCEAIGLLDLLCDAHEQLIRRAVDVVRFLCEAQRFGLPELRRLWDAVVSTSTGADVRASLFFLLESLVAWLSVPVCQELLALLQAYPAPNAHVVGLIGGIAKHAPMDETPLPPRTTLETQGGTNLFRTLAPCRFAGLQLLWRFLRNTPDDAARQLYEPAKLQLQESIDANVDAGVDDAALSPVALDAVVGLLEQCVASIGAHTDVPQALGILGYLLHLFPTDHWKLEVVRWLHARDVVQLVVDDLVAFKVALALATNGRTEPLADAVDGLNAELLRRGSHVDYNAHLKARLGFLSLLAELAPQSPQVTTAHLQVLWDALLDRAAVGAERAMLFKWLVANAMHLSADIVAFVFERLLSTRAFLTGSALSPLALTCVLVYFRLHNHLAGVIELAPAATAAPCTTNAFVVRRLPLLGMDALWTAVLEASHPTVAAHALRFVALLPFKLAPGAGDLGLVAEALTRLAPPVEQRTLGALATLVGTDVASAAALARGEWTPHSAASRGPALQLQLSNSVKGSAAVGGKVPLTAHAHDTVLQLQVAAVLALGVTLPVQQLRFFRAGREVQELARAQTLADAGFKDGDTVLVSQRPNAPVDEAPAPAVPAAVLDPALGPRLMALMETHVEAWNLLLRLPTPPAVLAAIRGHAGDWTALLDAAHPSQLLYRLQVLDGLLAAGDEAFGAAFVASGGPGCILAQFLALAPSAEPPFESYVQHECALASARLVRSFLADGATVAFPRRPDWDADLWLAPALPALLPVVLEGYADARPATVAPTPALAAWASNVDGAALHAACVRWIEFGVTAGLPLLLEGLCELLVLGASAGAPTPAVVAGLGSGDVHVRQLVAHTLVLLCLPVGGAALDPARTAAVVDVLVAAPSDSFEYFTLLGLFVLAAGPAWTGASALFEASVARVVAAASPSPTFLSDLQHAQLFGEPAPAPLQGELFVLRCVLHATPALHTFQPALLLALWRDCLFALPGDADGNAWFPRCATPAARAAAFQLVVDLVGVPATAPLENGNCELVLQQLPPLLAPEERVYEDWEWAFDPHAQMKSATGHVGLRNLGCTCYLNATLQQLFFMTRFRAAVLGLAPPAPDVVAQTRRLFAHLAATAQKAVDPTPLIQCLHDEAGQPLNVMMQQDAEEFLTRFVDGVAEYLKTQGQSLADVFGGTTCTQLRCLGGCGSVRETAPTSFVCLTVEVKGHDSLMSSLRAWSDGEILGGVNCDACGTKQDTMKRDCIDAAPATLLLHLKRFELNFDTFLREKVNDAFAFPLTLDLAPYAKAGLADAVYDLVGCVVHLGSTEAGHYYSLVLDRASGKWLELNDDSVAFFDPRLLEAECFGGPSDAAPAQLNSKSAYILVYERAASSANVAVAAPPAALVADLVRENEVFVRACYLHEAAFFTFVAAVLERLPAEAAPAPESPLGPFLHACVRVVHLYARAHVAKPVALLPLLTARLVAPEVAQSVLAHYAAHPSHVVELLLHCPKVAVRTDFAAFLAHLVVASLPLQGPLLDQGLAGASLFGKLVDQLFTFSMADALVLGWRTMTEYYTFFERVAVADVRCCELMRRHKCGMYLLDLYLGEASPLVGTVYPPYSRKRLPKVPPATTTPLLRLVAALYAGQSPATLDADTRSCLLLKTLYVRMLQSAEHARALAALVAEWATEWEAFTTSVVEVVGQVVATLQVTASTSVLALWLVLDAFLGVDDSLRARRTGQCLQAVWRSIQSHRGAQAQGQAVGVLLALGSVHEHVHAELCATVGVWGPWAGPLVAMLRTQPWTLEAPVAATGATLAWCHALSYDRIALILAANGIGADWLEAPADDDDTAVDDATAFMWDTNID</sequence>
<comment type="caution">
    <text evidence="3">The sequence shown here is derived from an EMBL/GenBank/DDBJ whole genome shotgun (WGS) entry which is preliminary data.</text>
</comment>
<organism evidence="3 4">
    <name type="scientific">Achlya hypogyna</name>
    <name type="common">Oomycete</name>
    <name type="synonym">Protoachlya hypogyna</name>
    <dbReference type="NCBI Taxonomy" id="1202772"/>
    <lineage>
        <taxon>Eukaryota</taxon>
        <taxon>Sar</taxon>
        <taxon>Stramenopiles</taxon>
        <taxon>Oomycota</taxon>
        <taxon>Saprolegniomycetes</taxon>
        <taxon>Saprolegniales</taxon>
        <taxon>Achlyaceae</taxon>
        <taxon>Achlya</taxon>
    </lineage>
</organism>
<dbReference type="GO" id="GO:0005634">
    <property type="term" value="C:nucleus"/>
    <property type="evidence" value="ECO:0007669"/>
    <property type="project" value="TreeGrafter"/>
</dbReference>
<dbReference type="InterPro" id="IPR050164">
    <property type="entry name" value="Peptidase_C19"/>
</dbReference>
<evidence type="ECO:0000259" key="2">
    <source>
        <dbReference type="PROSITE" id="PS50235"/>
    </source>
</evidence>
<dbReference type="EMBL" id="JNBR01001483">
    <property type="protein sequence ID" value="OQR86790.1"/>
    <property type="molecule type" value="Genomic_DNA"/>
</dbReference>
<gene>
    <name evidence="3" type="ORF">ACHHYP_09935</name>
</gene>
<dbReference type="PROSITE" id="PS50235">
    <property type="entry name" value="USP_3"/>
    <property type="match status" value="1"/>
</dbReference>
<dbReference type="InterPro" id="IPR029071">
    <property type="entry name" value="Ubiquitin-like_domsf"/>
</dbReference>
<dbReference type="InterPro" id="IPR000626">
    <property type="entry name" value="Ubiquitin-like_dom"/>
</dbReference>
<dbReference type="SUPFAM" id="SSF54001">
    <property type="entry name" value="Cysteine proteinases"/>
    <property type="match status" value="1"/>
</dbReference>
<dbReference type="SUPFAM" id="SSF54236">
    <property type="entry name" value="Ubiquitin-like"/>
    <property type="match status" value="1"/>
</dbReference>
<dbReference type="GO" id="GO:0004843">
    <property type="term" value="F:cysteine-type deubiquitinase activity"/>
    <property type="evidence" value="ECO:0007669"/>
    <property type="project" value="InterPro"/>
</dbReference>
<dbReference type="InterPro" id="IPR028889">
    <property type="entry name" value="USP"/>
</dbReference>
<dbReference type="CDD" id="cd17039">
    <property type="entry name" value="Ubl_ubiquitin_like"/>
    <property type="match status" value="1"/>
</dbReference>
<proteinExistence type="predicted"/>